<dbReference type="GO" id="GO:0005794">
    <property type="term" value="C:Golgi apparatus"/>
    <property type="evidence" value="ECO:0007669"/>
    <property type="project" value="UniProtKB-SubCell"/>
</dbReference>
<keyword evidence="13" id="KW-1185">Reference proteome</keyword>
<comment type="similarity">
    <text evidence="4">Belongs to the EMP24/GP25L family.</text>
</comment>
<evidence type="ECO:0000256" key="8">
    <source>
        <dbReference type="ARBA" id="ARBA00022989"/>
    </source>
</evidence>
<evidence type="ECO:0000256" key="4">
    <source>
        <dbReference type="ARBA" id="ARBA00007104"/>
    </source>
</evidence>
<keyword evidence="8 10" id="KW-1133">Transmembrane helix</keyword>
<keyword evidence="9 10" id="KW-0472">Membrane</keyword>
<evidence type="ECO:0000256" key="10">
    <source>
        <dbReference type="SAM" id="Phobius"/>
    </source>
</evidence>
<dbReference type="EMBL" id="VOFY01000001">
    <property type="protein sequence ID" value="KAA8595440.1"/>
    <property type="molecule type" value="Genomic_DNA"/>
</dbReference>
<evidence type="ECO:0000256" key="6">
    <source>
        <dbReference type="ARBA" id="ARBA00022729"/>
    </source>
</evidence>
<keyword evidence="7" id="KW-0256">Endoplasmic reticulum</keyword>
<evidence type="ECO:0000313" key="12">
    <source>
        <dbReference type="EMBL" id="KAA8595440.1"/>
    </source>
</evidence>
<dbReference type="SUPFAM" id="SSF101576">
    <property type="entry name" value="Supernatant protein factor (SPF), C-terminal domain"/>
    <property type="match status" value="1"/>
</dbReference>
<keyword evidence="5 10" id="KW-0812">Transmembrane</keyword>
<dbReference type="PROSITE" id="PS50866">
    <property type="entry name" value="GOLD"/>
    <property type="match status" value="1"/>
</dbReference>
<dbReference type="Pfam" id="PF01105">
    <property type="entry name" value="EMP24_GP25L"/>
    <property type="match status" value="1"/>
</dbReference>
<reference evidence="12 13" key="1">
    <citation type="submission" date="2019-08" db="EMBL/GenBank/DDBJ databases">
        <title>A chromosome-level genome assembly, high-density linkage maps, and genome scans reveal the genomic architecture of hybrid incompatibilities underlying speciation via character displacement in darters (Percidae: Etheostominae).</title>
        <authorList>
            <person name="Moran R.L."/>
            <person name="Catchen J.M."/>
            <person name="Fuller R.C."/>
        </authorList>
    </citation>
    <scope>NUCLEOTIDE SEQUENCE [LARGE SCALE GENOMIC DNA]</scope>
    <source>
        <strain evidence="12">EspeVRDwgs_2016</strain>
        <tissue evidence="12">Muscle</tissue>
    </source>
</reference>
<evidence type="ECO:0000259" key="11">
    <source>
        <dbReference type="PROSITE" id="PS50866"/>
    </source>
</evidence>
<feature type="transmembrane region" description="Helical" evidence="10">
    <location>
        <begin position="431"/>
        <end position="453"/>
    </location>
</feature>
<dbReference type="GO" id="GO:0033116">
    <property type="term" value="C:endoplasmic reticulum-Golgi intermediate compartment membrane"/>
    <property type="evidence" value="ECO:0007669"/>
    <property type="project" value="UniProtKB-SubCell"/>
</dbReference>
<comment type="caution">
    <text evidence="12">The sequence shown here is derived from an EMBL/GenBank/DDBJ whole genome shotgun (WGS) entry which is preliminary data.</text>
</comment>
<accession>A0A5J5DQ94</accession>
<gene>
    <name evidence="12" type="ORF">FQN60_010731</name>
</gene>
<dbReference type="InterPro" id="IPR009038">
    <property type="entry name" value="GOLD_dom"/>
</dbReference>
<evidence type="ECO:0000256" key="5">
    <source>
        <dbReference type="ARBA" id="ARBA00022692"/>
    </source>
</evidence>
<dbReference type="InterPro" id="IPR036598">
    <property type="entry name" value="GOLD_dom_sf"/>
</dbReference>
<evidence type="ECO:0000256" key="1">
    <source>
        <dbReference type="ARBA" id="ARBA00004115"/>
    </source>
</evidence>
<organism evidence="12 13">
    <name type="scientific">Etheostoma spectabile</name>
    <name type="common">orangethroat darter</name>
    <dbReference type="NCBI Taxonomy" id="54343"/>
    <lineage>
        <taxon>Eukaryota</taxon>
        <taxon>Metazoa</taxon>
        <taxon>Chordata</taxon>
        <taxon>Craniata</taxon>
        <taxon>Vertebrata</taxon>
        <taxon>Euteleostomi</taxon>
        <taxon>Actinopterygii</taxon>
        <taxon>Neopterygii</taxon>
        <taxon>Teleostei</taxon>
        <taxon>Neoteleostei</taxon>
        <taxon>Acanthomorphata</taxon>
        <taxon>Eupercaria</taxon>
        <taxon>Perciformes</taxon>
        <taxon>Percoidei</taxon>
        <taxon>Percidae</taxon>
        <taxon>Etheostomatinae</taxon>
        <taxon>Etheostoma</taxon>
    </lineage>
</organism>
<keyword evidence="6" id="KW-0732">Signal</keyword>
<dbReference type="InterPro" id="IPR015720">
    <property type="entry name" value="Emp24-like"/>
</dbReference>
<sequence length="468" mass="52087">MQLSMTSGPLHLQMLLKVSGQHITGDTAEASGNICCDTWLHGHTSRHGQPSQCKSLTLVIALYEVDSDSGDALAFSSLALPFQLPGPDVYWQPSMITFHPSVNSRGVAQHNSSSSRSTTVLLLICSGPSEGCLIDYHVFFFEAKGAFTVLYTDCIIRNIHVFHEQAIDSVSVGRRTDKGMCMTLPTDTAEATSKSESLEGLLISMKNGMAMILFHRAKVGNKWRPNSVRMTPGLETMTMRLGVDFFSRSRRQLLLAVSSLNMLFLGLGCLLLHVSVAFGTELTFELPDNDKQCFYEELEKDVKFEIDFQVIAGGNYDVDCFVTDPLYNVLYSEKRKQYDSFSHTTAMAGVYKVCFSNGFSTFTHKTVYMDFRHGDEEPLVQTMTGSTALTQLESSCVSIHEILKVVADSQTWYRLREAHDRTKAEHLLERVTYWSIGETVLLFVIGIGQVLMLRSFFSEKKGSVAAAT</sequence>
<feature type="transmembrane region" description="Helical" evidence="10">
    <location>
        <begin position="253"/>
        <end position="278"/>
    </location>
</feature>
<name>A0A5J5DQ94_9PERO</name>
<dbReference type="Gene3D" id="2.60.120.680">
    <property type="entry name" value="GOLD domain"/>
    <property type="match status" value="1"/>
</dbReference>
<dbReference type="PANTHER" id="PTHR22811">
    <property type="entry name" value="TRANSMEMBRANE EMP24 DOMAIN-CONTAINING PROTEIN"/>
    <property type="match status" value="1"/>
</dbReference>
<dbReference type="SMART" id="SM01190">
    <property type="entry name" value="EMP24_GP25L"/>
    <property type="match status" value="1"/>
</dbReference>
<evidence type="ECO:0000256" key="2">
    <source>
        <dbReference type="ARBA" id="ARBA00004151"/>
    </source>
</evidence>
<evidence type="ECO:0000313" key="13">
    <source>
        <dbReference type="Proteomes" id="UP000327493"/>
    </source>
</evidence>
<protein>
    <recommendedName>
        <fullName evidence="11">GOLD domain-containing protein</fullName>
    </recommendedName>
</protein>
<proteinExistence type="inferred from homology"/>
<dbReference type="AlphaFoldDB" id="A0A5J5DQ94"/>
<dbReference type="Proteomes" id="UP000327493">
    <property type="component" value="Chromosome 1"/>
</dbReference>
<evidence type="ECO:0000256" key="3">
    <source>
        <dbReference type="ARBA" id="ARBA00004619"/>
    </source>
</evidence>
<comment type="subcellular location">
    <subcellularLocation>
        <location evidence="1">Endoplasmic reticulum membrane</location>
        <topology evidence="1">Single-pass type I membrane protein</topology>
    </subcellularLocation>
    <subcellularLocation>
        <location evidence="2">Endoplasmic reticulum-Golgi intermediate compartment membrane</location>
        <topology evidence="2">Single-pass type I membrane protein</topology>
    </subcellularLocation>
    <subcellularLocation>
        <location evidence="3">Golgi apparatus</location>
        <location evidence="3">cis-Golgi network membrane</location>
        <topology evidence="3">Single-pass type I membrane protein</topology>
    </subcellularLocation>
</comment>
<feature type="domain" description="GOLD" evidence="11">
    <location>
        <begin position="291"/>
        <end position="373"/>
    </location>
</feature>
<evidence type="ECO:0000256" key="9">
    <source>
        <dbReference type="ARBA" id="ARBA00023136"/>
    </source>
</evidence>
<evidence type="ECO:0000256" key="7">
    <source>
        <dbReference type="ARBA" id="ARBA00022824"/>
    </source>
</evidence>
<dbReference type="GO" id="GO:0005789">
    <property type="term" value="C:endoplasmic reticulum membrane"/>
    <property type="evidence" value="ECO:0007669"/>
    <property type="project" value="UniProtKB-SubCell"/>
</dbReference>